<protein>
    <recommendedName>
        <fullName evidence="4">Lipoprotein</fullName>
    </recommendedName>
</protein>
<organism evidence="2 3">
    <name type="scientific">Comamonas brasiliensis</name>
    <dbReference type="NCBI Taxonomy" id="1812482"/>
    <lineage>
        <taxon>Bacteria</taxon>
        <taxon>Pseudomonadati</taxon>
        <taxon>Pseudomonadota</taxon>
        <taxon>Betaproteobacteria</taxon>
        <taxon>Burkholderiales</taxon>
        <taxon>Comamonadaceae</taxon>
        <taxon>Comamonas</taxon>
    </lineage>
</organism>
<feature type="signal peptide" evidence="1">
    <location>
        <begin position="1"/>
        <end position="17"/>
    </location>
</feature>
<dbReference type="RefSeq" id="WP_211455685.1">
    <property type="nucleotide sequence ID" value="NZ_JAANES010000001.1"/>
</dbReference>
<evidence type="ECO:0008006" key="4">
    <source>
        <dbReference type="Google" id="ProtNLM"/>
    </source>
</evidence>
<evidence type="ECO:0000256" key="1">
    <source>
        <dbReference type="SAM" id="SignalP"/>
    </source>
</evidence>
<evidence type="ECO:0000313" key="3">
    <source>
        <dbReference type="Proteomes" id="UP001647436"/>
    </source>
</evidence>
<dbReference type="Proteomes" id="UP001647436">
    <property type="component" value="Unassembled WGS sequence"/>
</dbReference>
<name>A0ABS5LMK1_9BURK</name>
<feature type="chain" id="PRO_5046307643" description="Lipoprotein" evidence="1">
    <location>
        <begin position="18"/>
        <end position="130"/>
    </location>
</feature>
<keyword evidence="1" id="KW-0732">Signal</keyword>
<gene>
    <name evidence="2" type="ORF">DJFAAGMI_00308</name>
</gene>
<proteinExistence type="predicted"/>
<reference evidence="2 3" key="1">
    <citation type="submission" date="2020-03" db="EMBL/GenBank/DDBJ databases">
        <title>The role of nitrogen metabolism on polyethylene biodegradation.</title>
        <authorList>
            <person name="Peixoto J."/>
            <person name="Vizzotto C.S."/>
            <person name="Ramos A."/>
            <person name="Alves G."/>
            <person name="Steindorff A."/>
            <person name="Kruger R."/>
        </authorList>
    </citation>
    <scope>NUCLEOTIDE SEQUENCE [LARGE SCALE GENOMIC DNA]</scope>
    <source>
        <strain evidence="2 3">PE63</strain>
    </source>
</reference>
<sequence length="130" mass="14076">MSAFQFAVAGLAAAVLAGCAIEPVVRQADLDSWQGMPVQALDTHPAFSSMPMTTRTSAPDIEVRDYVNTQRGAYCSGTTFFGGCVDNDKLVCHNLFSIKDGRVVEYTLSGQCTTNDSVRPEQRYLSLTSQ</sequence>
<evidence type="ECO:0000313" key="2">
    <source>
        <dbReference type="EMBL" id="MBS3017589.1"/>
    </source>
</evidence>
<keyword evidence="3" id="KW-1185">Reference proteome</keyword>
<accession>A0ABS5LMK1</accession>
<comment type="caution">
    <text evidence="2">The sequence shown here is derived from an EMBL/GenBank/DDBJ whole genome shotgun (WGS) entry which is preliminary data.</text>
</comment>
<dbReference type="EMBL" id="JAANES010000001">
    <property type="protein sequence ID" value="MBS3017589.1"/>
    <property type="molecule type" value="Genomic_DNA"/>
</dbReference>